<feature type="domain" description="Histidine kinase" evidence="8">
    <location>
        <begin position="491"/>
        <end position="707"/>
    </location>
</feature>
<keyword evidence="6" id="KW-0902">Two-component regulatory system</keyword>
<evidence type="ECO:0000313" key="12">
    <source>
        <dbReference type="EMBL" id="MFD2256060.1"/>
    </source>
</evidence>
<keyword evidence="12" id="KW-0067">ATP-binding</keyword>
<dbReference type="InterPro" id="IPR003594">
    <property type="entry name" value="HATPase_dom"/>
</dbReference>
<dbReference type="InterPro" id="IPR001610">
    <property type="entry name" value="PAC"/>
</dbReference>
<dbReference type="InterPro" id="IPR036097">
    <property type="entry name" value="HisK_dim/P_sf"/>
</dbReference>
<name>A0ABW5D8P6_9BACT</name>
<dbReference type="PRINTS" id="PR00344">
    <property type="entry name" value="BCTRLSENSOR"/>
</dbReference>
<feature type="domain" description="Response regulatory" evidence="9">
    <location>
        <begin position="735"/>
        <end position="855"/>
    </location>
</feature>
<dbReference type="PANTHER" id="PTHR45339">
    <property type="entry name" value="HYBRID SIGNAL TRANSDUCTION HISTIDINE KINASE J"/>
    <property type="match status" value="1"/>
</dbReference>
<reference evidence="13" key="1">
    <citation type="journal article" date="2019" name="Int. J. Syst. Evol. Microbiol.">
        <title>The Global Catalogue of Microorganisms (GCM) 10K type strain sequencing project: providing services to taxonomists for standard genome sequencing and annotation.</title>
        <authorList>
            <consortium name="The Broad Institute Genomics Platform"/>
            <consortium name="The Broad Institute Genome Sequencing Center for Infectious Disease"/>
            <person name="Wu L."/>
            <person name="Ma J."/>
        </authorList>
    </citation>
    <scope>NUCLEOTIDE SEQUENCE [LARGE SCALE GENOMIC DNA]</scope>
    <source>
        <strain evidence="13">CGMCC 4.7106</strain>
    </source>
</reference>
<dbReference type="InterPro" id="IPR005467">
    <property type="entry name" value="His_kinase_dom"/>
</dbReference>
<dbReference type="InterPro" id="IPR000700">
    <property type="entry name" value="PAS-assoc_C"/>
</dbReference>
<evidence type="ECO:0000256" key="2">
    <source>
        <dbReference type="ARBA" id="ARBA00012438"/>
    </source>
</evidence>
<keyword evidence="4" id="KW-0808">Transferase</keyword>
<dbReference type="SUPFAM" id="SSF47384">
    <property type="entry name" value="Homodimeric domain of signal transducing histidine kinase"/>
    <property type="match status" value="1"/>
</dbReference>
<dbReference type="SMART" id="SM00091">
    <property type="entry name" value="PAS"/>
    <property type="match status" value="1"/>
</dbReference>
<dbReference type="Gene3D" id="3.30.450.260">
    <property type="entry name" value="Haem NO binding associated domain"/>
    <property type="match status" value="1"/>
</dbReference>
<keyword evidence="3 7" id="KW-0597">Phosphoprotein</keyword>
<evidence type="ECO:0000259" key="11">
    <source>
        <dbReference type="PROSITE" id="PS50113"/>
    </source>
</evidence>
<dbReference type="InterPro" id="IPR001789">
    <property type="entry name" value="Sig_transdc_resp-reg_receiver"/>
</dbReference>
<dbReference type="InterPro" id="IPR011006">
    <property type="entry name" value="CheY-like_superfamily"/>
</dbReference>
<dbReference type="InterPro" id="IPR042463">
    <property type="entry name" value="HNOB_dom_associated_sf"/>
</dbReference>
<dbReference type="PROSITE" id="PS50113">
    <property type="entry name" value="PAC"/>
    <property type="match status" value="1"/>
</dbReference>
<dbReference type="SMART" id="SM00387">
    <property type="entry name" value="HATPase_c"/>
    <property type="match status" value="1"/>
</dbReference>
<dbReference type="Pfam" id="PF00512">
    <property type="entry name" value="HisKA"/>
    <property type="match status" value="1"/>
</dbReference>
<dbReference type="SUPFAM" id="SSF55874">
    <property type="entry name" value="ATPase domain of HSP90 chaperone/DNA topoisomerase II/histidine kinase"/>
    <property type="match status" value="1"/>
</dbReference>
<keyword evidence="5" id="KW-0418">Kinase</keyword>
<dbReference type="Pfam" id="PF13426">
    <property type="entry name" value="PAS_9"/>
    <property type="match status" value="1"/>
</dbReference>
<evidence type="ECO:0000256" key="1">
    <source>
        <dbReference type="ARBA" id="ARBA00000085"/>
    </source>
</evidence>
<feature type="domain" description="PAC" evidence="11">
    <location>
        <begin position="251"/>
        <end position="305"/>
    </location>
</feature>
<dbReference type="Pfam" id="PF13185">
    <property type="entry name" value="GAF_2"/>
    <property type="match status" value="1"/>
</dbReference>
<dbReference type="PANTHER" id="PTHR45339:SF1">
    <property type="entry name" value="HYBRID SIGNAL TRANSDUCTION HISTIDINE KINASE J"/>
    <property type="match status" value="1"/>
</dbReference>
<dbReference type="GO" id="GO:0005524">
    <property type="term" value="F:ATP binding"/>
    <property type="evidence" value="ECO:0007669"/>
    <property type="project" value="UniProtKB-KW"/>
</dbReference>
<dbReference type="PROSITE" id="PS50110">
    <property type="entry name" value="RESPONSE_REGULATORY"/>
    <property type="match status" value="1"/>
</dbReference>
<dbReference type="CDD" id="cd00082">
    <property type="entry name" value="HisKA"/>
    <property type="match status" value="1"/>
</dbReference>
<gene>
    <name evidence="12" type="ORF">ACFSSA_05170</name>
</gene>
<accession>A0ABW5D8P6</accession>
<evidence type="ECO:0000313" key="13">
    <source>
        <dbReference type="Proteomes" id="UP001597375"/>
    </source>
</evidence>
<comment type="catalytic activity">
    <reaction evidence="1">
        <text>ATP + protein L-histidine = ADP + protein N-phospho-L-histidine.</text>
        <dbReference type="EC" id="2.7.13.3"/>
    </reaction>
</comment>
<dbReference type="SMART" id="SM00086">
    <property type="entry name" value="PAC"/>
    <property type="match status" value="1"/>
</dbReference>
<dbReference type="CDD" id="cd00130">
    <property type="entry name" value="PAS"/>
    <property type="match status" value="1"/>
</dbReference>
<dbReference type="Gene3D" id="1.10.287.130">
    <property type="match status" value="1"/>
</dbReference>
<dbReference type="InterPro" id="IPR035965">
    <property type="entry name" value="PAS-like_dom_sf"/>
</dbReference>
<dbReference type="PROSITE" id="PS50112">
    <property type="entry name" value="PAS"/>
    <property type="match status" value="1"/>
</dbReference>
<dbReference type="InterPro" id="IPR003018">
    <property type="entry name" value="GAF"/>
</dbReference>
<dbReference type="Pfam" id="PF00072">
    <property type="entry name" value="Response_reg"/>
    <property type="match status" value="1"/>
</dbReference>
<dbReference type="CDD" id="cd16922">
    <property type="entry name" value="HATPase_EvgS-ArcB-TorS-like"/>
    <property type="match status" value="1"/>
</dbReference>
<evidence type="ECO:0000256" key="5">
    <source>
        <dbReference type="ARBA" id="ARBA00022777"/>
    </source>
</evidence>
<organism evidence="12 13">
    <name type="scientific">Luteolibacter algae</name>
    <dbReference type="NCBI Taxonomy" id="454151"/>
    <lineage>
        <taxon>Bacteria</taxon>
        <taxon>Pseudomonadati</taxon>
        <taxon>Verrucomicrobiota</taxon>
        <taxon>Verrucomicrobiia</taxon>
        <taxon>Verrucomicrobiales</taxon>
        <taxon>Verrucomicrobiaceae</taxon>
        <taxon>Luteolibacter</taxon>
    </lineage>
</organism>
<dbReference type="InterPro" id="IPR036890">
    <property type="entry name" value="HATPase_C_sf"/>
</dbReference>
<evidence type="ECO:0000259" key="9">
    <source>
        <dbReference type="PROSITE" id="PS50110"/>
    </source>
</evidence>
<dbReference type="SUPFAM" id="SSF52172">
    <property type="entry name" value="CheY-like"/>
    <property type="match status" value="1"/>
</dbReference>
<dbReference type="CDD" id="cd17546">
    <property type="entry name" value="REC_hyHK_CKI1_RcsC-like"/>
    <property type="match status" value="1"/>
</dbReference>
<dbReference type="EC" id="2.7.13.3" evidence="2"/>
<feature type="modified residue" description="4-aspartylphosphate" evidence="7">
    <location>
        <position position="785"/>
    </location>
</feature>
<dbReference type="SUPFAM" id="SSF55781">
    <property type="entry name" value="GAF domain-like"/>
    <property type="match status" value="1"/>
</dbReference>
<sequence>MNPPDDDAVSLHGQQLERAFPFFIRWDEKFRVSGYGGSMHKICLDVKVGAAFDDLFFFERPAGDMEMAEGFLRSNENSLYLFRHKKTHQLFRAQLVLPSSAHEAGFFLASPWFNIPEQVAECGLTLSDFAVHDPIFDLLQLVQNHRGAVAELKSLADSLTSERTKLRLANKRLSEKEAESRTLALVAERTDNAVIVTDAAGCIEWVNEAFVQITGYELEEVAGRKPGSFLQGPLTDQNTVANIRESLANGKGLRTDILNYRKDGSSYWLSMEIQPMFNEDGSLRNFMAVERDVTRVKEEERRRWIQHAVSSILASPLSSEQAGAKILQAVCPKLGGSLGLMWMLHPETNNLRCVETWHDPRMNVAGFLDVSLDREISIGSYLPGLVWESGDAIWVPDLGLYKECPRSTVAAGLGLHGAFAFPIVSNGRIIGIFELCGQHIMEPDEALSQVVTEIGFQVGQFVARRQAEDDLREAKEIAERANEAKSLFLATMSHEIRTPLNGILGFSDLLAETSLTRTQQEHLSTIRNSGDILLHIINDVLDYSRIESGAVKIEEIAFNPSALAEQCFAIQRQSAESKGLEILLDIDAGTPDSVMGDPARLRQVVMNLLANAIKFTGKGSVTLKIWAEDARLNFEVRDTGIGFDQVIMEQLFKPFQQADASTTREYGGTGLGLAICDRLLNLMNGGITAESEPGEGSVFRFYIPLSVPEKSAGEREDDGIFPARIPSKVNAEGRTILIAEDNAVNARLMKILLGNLGYRVLHAENGLEILNLFKKEQEAVTIFMDVRMPVMDGTEAVRRLRAGECGERGKILPVIALTASVLPADQKACIDAGMNHYLAKPFRPPQLLAVLKDAGVLD</sequence>
<dbReference type="PROSITE" id="PS50109">
    <property type="entry name" value="HIS_KIN"/>
    <property type="match status" value="1"/>
</dbReference>
<evidence type="ECO:0000259" key="10">
    <source>
        <dbReference type="PROSITE" id="PS50112"/>
    </source>
</evidence>
<dbReference type="Pfam" id="PF02518">
    <property type="entry name" value="HATPase_c"/>
    <property type="match status" value="1"/>
</dbReference>
<dbReference type="Gene3D" id="3.30.565.10">
    <property type="entry name" value="Histidine kinase-like ATPase, C-terminal domain"/>
    <property type="match status" value="1"/>
</dbReference>
<feature type="domain" description="PAS" evidence="10">
    <location>
        <begin position="179"/>
        <end position="250"/>
    </location>
</feature>
<dbReference type="Gene3D" id="3.30.450.20">
    <property type="entry name" value="PAS domain"/>
    <property type="match status" value="1"/>
</dbReference>
<evidence type="ECO:0000256" key="7">
    <source>
        <dbReference type="PROSITE-ProRule" id="PRU00169"/>
    </source>
</evidence>
<dbReference type="Proteomes" id="UP001597375">
    <property type="component" value="Unassembled WGS sequence"/>
</dbReference>
<dbReference type="Gene3D" id="3.30.450.40">
    <property type="match status" value="1"/>
</dbReference>
<dbReference type="SMART" id="SM00448">
    <property type="entry name" value="REC"/>
    <property type="match status" value="1"/>
</dbReference>
<dbReference type="InterPro" id="IPR004358">
    <property type="entry name" value="Sig_transdc_His_kin-like_C"/>
</dbReference>
<proteinExistence type="predicted"/>
<protein>
    <recommendedName>
        <fullName evidence="2">histidine kinase</fullName>
        <ecNumber evidence="2">2.7.13.3</ecNumber>
    </recommendedName>
</protein>
<dbReference type="EMBL" id="JBHUIT010000003">
    <property type="protein sequence ID" value="MFD2256060.1"/>
    <property type="molecule type" value="Genomic_DNA"/>
</dbReference>
<dbReference type="Gene3D" id="3.40.50.2300">
    <property type="match status" value="1"/>
</dbReference>
<keyword evidence="13" id="KW-1185">Reference proteome</keyword>
<comment type="caution">
    <text evidence="12">The sequence shown here is derived from an EMBL/GenBank/DDBJ whole genome shotgun (WGS) entry which is preliminary data.</text>
</comment>
<dbReference type="SMART" id="SM00388">
    <property type="entry name" value="HisKA"/>
    <property type="match status" value="1"/>
</dbReference>
<dbReference type="NCBIfam" id="TIGR00229">
    <property type="entry name" value="sensory_box"/>
    <property type="match status" value="1"/>
</dbReference>
<dbReference type="InterPro" id="IPR003661">
    <property type="entry name" value="HisK_dim/P_dom"/>
</dbReference>
<keyword evidence="12" id="KW-0547">Nucleotide-binding</keyword>
<evidence type="ECO:0000256" key="3">
    <source>
        <dbReference type="ARBA" id="ARBA00022553"/>
    </source>
</evidence>
<dbReference type="SUPFAM" id="SSF55785">
    <property type="entry name" value="PYP-like sensor domain (PAS domain)"/>
    <property type="match status" value="1"/>
</dbReference>
<dbReference type="InterPro" id="IPR000014">
    <property type="entry name" value="PAS"/>
</dbReference>
<evidence type="ECO:0000256" key="4">
    <source>
        <dbReference type="ARBA" id="ARBA00022679"/>
    </source>
</evidence>
<dbReference type="InterPro" id="IPR029016">
    <property type="entry name" value="GAF-like_dom_sf"/>
</dbReference>
<evidence type="ECO:0000259" key="8">
    <source>
        <dbReference type="PROSITE" id="PS50109"/>
    </source>
</evidence>
<evidence type="ECO:0000256" key="6">
    <source>
        <dbReference type="ARBA" id="ARBA00023012"/>
    </source>
</evidence>